<keyword evidence="1" id="KW-0472">Membrane</keyword>
<reference evidence="2 3" key="1">
    <citation type="submission" date="2016-10" db="EMBL/GenBank/DDBJ databases">
        <title>Genome sequence of the ascomycete fungus Penicillium subrubescens.</title>
        <authorList>
            <person name="De Vries R.P."/>
            <person name="Peng M."/>
            <person name="Dilokpimol A."/>
            <person name="Hilden K."/>
            <person name="Makela M.R."/>
            <person name="Grigoriev I."/>
            <person name="Riley R."/>
            <person name="Granchi Z."/>
        </authorList>
    </citation>
    <scope>NUCLEOTIDE SEQUENCE [LARGE SCALE GENOMIC DNA]</scope>
    <source>
        <strain evidence="2 3">CBS 132785</strain>
    </source>
</reference>
<keyword evidence="3" id="KW-1185">Reference proteome</keyword>
<organism evidence="2 3">
    <name type="scientific">Penicillium subrubescens</name>
    <dbReference type="NCBI Taxonomy" id="1316194"/>
    <lineage>
        <taxon>Eukaryota</taxon>
        <taxon>Fungi</taxon>
        <taxon>Dikarya</taxon>
        <taxon>Ascomycota</taxon>
        <taxon>Pezizomycotina</taxon>
        <taxon>Eurotiomycetes</taxon>
        <taxon>Eurotiomycetidae</taxon>
        <taxon>Eurotiales</taxon>
        <taxon>Aspergillaceae</taxon>
        <taxon>Penicillium</taxon>
    </lineage>
</organism>
<evidence type="ECO:0000313" key="2">
    <source>
        <dbReference type="EMBL" id="OKO96479.1"/>
    </source>
</evidence>
<dbReference type="AlphaFoldDB" id="A0A1Q5T8B7"/>
<comment type="caution">
    <text evidence="2">The sequence shown here is derived from an EMBL/GenBank/DDBJ whole genome shotgun (WGS) entry which is preliminary data.</text>
</comment>
<dbReference type="Proteomes" id="UP000186955">
    <property type="component" value="Unassembled WGS sequence"/>
</dbReference>
<keyword evidence="1" id="KW-0812">Transmembrane</keyword>
<name>A0A1Q5T8B7_9EURO</name>
<evidence type="ECO:0000256" key="1">
    <source>
        <dbReference type="SAM" id="Phobius"/>
    </source>
</evidence>
<proteinExistence type="predicted"/>
<dbReference type="EMBL" id="MNBE01000698">
    <property type="protein sequence ID" value="OKO96479.1"/>
    <property type="molecule type" value="Genomic_DNA"/>
</dbReference>
<gene>
    <name evidence="2" type="ORF">PENSUB_10654</name>
</gene>
<keyword evidence="1" id="KW-1133">Transmembrane helix</keyword>
<feature type="transmembrane region" description="Helical" evidence="1">
    <location>
        <begin position="221"/>
        <end position="239"/>
    </location>
</feature>
<sequence>MAVPEVELFWQASAKVMAGCQLLATILRDIENKQVFTNKLGLLIEDLIDLQYTVSAKASEIAQNKTLVRQDIIQDRIWQVEDIFRGMLVGQEMTAVDPVLRPLLARQFEKAYEILDGILMTPLQRLKLELGPTKYVPVASLDWEERIEAGVLDVPCQQLQDWIVQRVLWIQLRMIFYQNDFLESHGACYFFRWFYWMNPLRWVPEVEAWSEFTIARIVLVWNYWLGLMLFGMSVVYPEYTMVKGSHAK</sequence>
<protein>
    <submittedName>
        <fullName evidence="2">Uncharacterized protein</fullName>
    </submittedName>
</protein>
<accession>A0A1Q5T8B7</accession>
<evidence type="ECO:0000313" key="3">
    <source>
        <dbReference type="Proteomes" id="UP000186955"/>
    </source>
</evidence>